<evidence type="ECO:0000313" key="2">
    <source>
        <dbReference type="Proteomes" id="UP000807353"/>
    </source>
</evidence>
<dbReference type="AlphaFoldDB" id="A0A9P5XV12"/>
<comment type="caution">
    <text evidence="1">The sequence shown here is derived from an EMBL/GenBank/DDBJ whole genome shotgun (WGS) entry which is preliminary data.</text>
</comment>
<dbReference type="EMBL" id="MU150368">
    <property type="protein sequence ID" value="KAF9457519.1"/>
    <property type="molecule type" value="Genomic_DNA"/>
</dbReference>
<feature type="non-terminal residue" evidence="1">
    <location>
        <position position="382"/>
    </location>
</feature>
<evidence type="ECO:0000313" key="1">
    <source>
        <dbReference type="EMBL" id="KAF9457519.1"/>
    </source>
</evidence>
<sequence>MNKTRKPQGQKAKKCVGPAKYHNWFDPFLFWQIELARKTAGGPNMSTRNIVKELKKRDYNTFKGLNRTTVDEWIDRHPGLMPRWKQSVLARMKQGSDPGHTKGGPKGILAKHPEIVNSIKKRLISLRGTGATLTVVTTRAIVIATIMHLKPEILQERFRDGSTFQASESFIRKWLRTTMGWSRRKGTQAAQKLPENWEELCEKSAFRKAYVIKEDDIPDYLHVNSDQTQVKFAPGDNMTWTETGAKQVQIYGGEDKRAFTVMVSISNSGVLLPMQAIYSGKTVRSCPSVQSSHYQDLINAGFLLEASGTATYWSNHETMHSFVNKILAPYFDNAKAANGLAKSQSSLWTIDVWSVHRSKEFINWMKKHHPTIILDFVPGGCT</sequence>
<name>A0A9P5XV12_9AGAR</name>
<proteinExistence type="predicted"/>
<reference evidence="1" key="1">
    <citation type="submission" date="2020-11" db="EMBL/GenBank/DDBJ databases">
        <authorList>
            <consortium name="DOE Joint Genome Institute"/>
            <person name="Ahrendt S."/>
            <person name="Riley R."/>
            <person name="Andreopoulos W."/>
            <person name="Labutti K."/>
            <person name="Pangilinan J."/>
            <person name="Ruiz-Duenas F.J."/>
            <person name="Barrasa J.M."/>
            <person name="Sanchez-Garcia M."/>
            <person name="Camarero S."/>
            <person name="Miyauchi S."/>
            <person name="Serrano A."/>
            <person name="Linde D."/>
            <person name="Babiker R."/>
            <person name="Drula E."/>
            <person name="Ayuso-Fernandez I."/>
            <person name="Pacheco R."/>
            <person name="Padilla G."/>
            <person name="Ferreira P."/>
            <person name="Barriuso J."/>
            <person name="Kellner H."/>
            <person name="Castanera R."/>
            <person name="Alfaro M."/>
            <person name="Ramirez L."/>
            <person name="Pisabarro A.G."/>
            <person name="Kuo A."/>
            <person name="Tritt A."/>
            <person name="Lipzen A."/>
            <person name="He G."/>
            <person name="Yan M."/>
            <person name="Ng V."/>
            <person name="Cullen D."/>
            <person name="Martin F."/>
            <person name="Rosso M.-N."/>
            <person name="Henrissat B."/>
            <person name="Hibbett D."/>
            <person name="Martinez A.T."/>
            <person name="Grigoriev I.V."/>
        </authorList>
    </citation>
    <scope>NUCLEOTIDE SEQUENCE</scope>
    <source>
        <strain evidence="1">CBS 247.69</strain>
    </source>
</reference>
<organism evidence="1 2">
    <name type="scientific">Collybia nuda</name>
    <dbReference type="NCBI Taxonomy" id="64659"/>
    <lineage>
        <taxon>Eukaryota</taxon>
        <taxon>Fungi</taxon>
        <taxon>Dikarya</taxon>
        <taxon>Basidiomycota</taxon>
        <taxon>Agaricomycotina</taxon>
        <taxon>Agaricomycetes</taxon>
        <taxon>Agaricomycetidae</taxon>
        <taxon>Agaricales</taxon>
        <taxon>Tricholomatineae</taxon>
        <taxon>Clitocybaceae</taxon>
        <taxon>Collybia</taxon>
    </lineage>
</organism>
<dbReference type="Proteomes" id="UP000807353">
    <property type="component" value="Unassembled WGS sequence"/>
</dbReference>
<protein>
    <recommendedName>
        <fullName evidence="3">DDE-1 domain-containing protein</fullName>
    </recommendedName>
</protein>
<accession>A0A9P5XV12</accession>
<dbReference type="OrthoDB" id="3341102at2759"/>
<evidence type="ECO:0008006" key="3">
    <source>
        <dbReference type="Google" id="ProtNLM"/>
    </source>
</evidence>
<keyword evidence="2" id="KW-1185">Reference proteome</keyword>
<gene>
    <name evidence="1" type="ORF">BDZ94DRAFT_1202554</name>
</gene>